<comment type="caution">
    <text evidence="1">The sequence shown here is derived from an EMBL/GenBank/DDBJ whole genome shotgun (WGS) entry which is preliminary data.</text>
</comment>
<keyword evidence="2" id="KW-1185">Reference proteome</keyword>
<gene>
    <name evidence="1" type="ORF">EHV15_35735</name>
</gene>
<dbReference type="AlphaFoldDB" id="A0A3P3TA44"/>
<reference evidence="1 2" key="1">
    <citation type="submission" date="2018-11" db="EMBL/GenBank/DDBJ databases">
        <title>Genome sequencing of Paenibacillus sp. KCOM 3021 (= ChDC PVNT-B20).</title>
        <authorList>
            <person name="Kook J.-K."/>
            <person name="Park S.-N."/>
            <person name="Lim Y.K."/>
        </authorList>
    </citation>
    <scope>NUCLEOTIDE SEQUENCE [LARGE SCALE GENOMIC DNA]</scope>
    <source>
        <strain evidence="1 2">KCOM 3021</strain>
    </source>
</reference>
<name>A0A3P3TA44_9BACL</name>
<evidence type="ECO:0000313" key="1">
    <source>
        <dbReference type="EMBL" id="RRJ54925.1"/>
    </source>
</evidence>
<evidence type="ECO:0000313" key="2">
    <source>
        <dbReference type="Proteomes" id="UP000267017"/>
    </source>
</evidence>
<dbReference type="EMBL" id="RRCN01000002">
    <property type="protein sequence ID" value="RRJ54925.1"/>
    <property type="molecule type" value="Genomic_DNA"/>
</dbReference>
<organism evidence="1 2">
    <name type="scientific">Paenibacillus oralis</name>
    <dbReference type="NCBI Taxonomy" id="2490856"/>
    <lineage>
        <taxon>Bacteria</taxon>
        <taxon>Bacillati</taxon>
        <taxon>Bacillota</taxon>
        <taxon>Bacilli</taxon>
        <taxon>Bacillales</taxon>
        <taxon>Paenibacillaceae</taxon>
        <taxon>Paenibacillus</taxon>
    </lineage>
</organism>
<dbReference type="RefSeq" id="WP_128636018.1">
    <property type="nucleotide sequence ID" value="NZ_RRCN01000002.1"/>
</dbReference>
<accession>A0A3P3TA44</accession>
<proteinExistence type="predicted"/>
<protein>
    <submittedName>
        <fullName evidence="1">Uncharacterized protein</fullName>
    </submittedName>
</protein>
<dbReference type="Proteomes" id="UP000267017">
    <property type="component" value="Unassembled WGS sequence"/>
</dbReference>
<sequence length="266" mass="30374">MSKEISIGSKIKEVHMKLEPSGFAEPIIIDLMVQFVDSETINFGVIRHKTFYRPSEINLVQSRPEFPDSLQQIRRFGICREEDLEAFKLKMMNNMHDALVGYRDGLRSMQEHLNAQLPQEVDNSIAIDWEEFRCTAISDSSQTVSPDVEEDDMDWNSTEEVTQSQYVEIEDLTLNIVVYARGLEGLEGAALINRMKRAIREEESIPKFIIVSDEGFWKEIGWCSSKADATRFVHQISELPTGLGVKLIPESKQHSFTDAEGNQITE</sequence>